<dbReference type="PANTHER" id="PTHR48079:SF6">
    <property type="entry name" value="NAD(P)-BINDING DOMAIN-CONTAINING PROTEIN-RELATED"/>
    <property type="match status" value="1"/>
</dbReference>
<feature type="domain" description="NAD-dependent epimerase/dehydratase" evidence="1">
    <location>
        <begin position="3"/>
        <end position="73"/>
    </location>
</feature>
<dbReference type="SUPFAM" id="SSF51735">
    <property type="entry name" value="NAD(P)-binding Rossmann-fold domains"/>
    <property type="match status" value="1"/>
</dbReference>
<comment type="caution">
    <text evidence="2">The sequence shown here is derived from an EMBL/GenBank/DDBJ whole genome shotgun (WGS) entry which is preliminary data.</text>
</comment>
<accession>A0A176YHA1</accession>
<keyword evidence="3" id="KW-1185">Reference proteome</keyword>
<dbReference type="Gene3D" id="3.40.50.720">
    <property type="entry name" value="NAD(P)-binding Rossmann-like Domain"/>
    <property type="match status" value="1"/>
</dbReference>
<dbReference type="EMBL" id="LUUB01000079">
    <property type="protein sequence ID" value="OAF05570.1"/>
    <property type="molecule type" value="Genomic_DNA"/>
</dbReference>
<dbReference type="STRING" id="1505087.AYJ54_01300"/>
<dbReference type="Proteomes" id="UP000076959">
    <property type="component" value="Unassembled WGS sequence"/>
</dbReference>
<gene>
    <name evidence="2" type="ORF">AYJ54_01300</name>
</gene>
<dbReference type="RefSeq" id="WP_063703749.1">
    <property type="nucleotide sequence ID" value="NZ_LUUB01000079.1"/>
</dbReference>
<dbReference type="PANTHER" id="PTHR48079">
    <property type="entry name" value="PROTEIN YEEZ"/>
    <property type="match status" value="1"/>
</dbReference>
<dbReference type="CDD" id="cd05262">
    <property type="entry name" value="SDR_a7"/>
    <property type="match status" value="1"/>
</dbReference>
<proteinExistence type="predicted"/>
<dbReference type="GO" id="GO:0004029">
    <property type="term" value="F:aldehyde dehydrogenase (NAD+) activity"/>
    <property type="evidence" value="ECO:0007669"/>
    <property type="project" value="TreeGrafter"/>
</dbReference>
<dbReference type="InterPro" id="IPR001509">
    <property type="entry name" value="Epimerase_deHydtase"/>
</dbReference>
<dbReference type="InterPro" id="IPR051783">
    <property type="entry name" value="NAD(P)-dependent_oxidoreduct"/>
</dbReference>
<protein>
    <submittedName>
        <fullName evidence="2">3-beta hydroxysteroid dehydrogenase</fullName>
    </submittedName>
</protein>
<dbReference type="InterPro" id="IPR036291">
    <property type="entry name" value="NAD(P)-bd_dom_sf"/>
</dbReference>
<dbReference type="OrthoDB" id="9787292at2"/>
<dbReference type="AlphaFoldDB" id="A0A176YHA1"/>
<dbReference type="GO" id="GO:0005737">
    <property type="term" value="C:cytoplasm"/>
    <property type="evidence" value="ECO:0007669"/>
    <property type="project" value="TreeGrafter"/>
</dbReference>
<reference evidence="2 3" key="1">
    <citation type="submission" date="2016-03" db="EMBL/GenBank/DDBJ databases">
        <title>Draft Genome Sequence of the Strain BR 10245 (Bradyrhizobium sp.) isolated from nodules of Centrolobium paraense.</title>
        <authorList>
            <person name="Simoes-Araujo J.L.Sr."/>
            <person name="Barauna A.C."/>
            <person name="Silva K."/>
            <person name="Zilli J.E."/>
        </authorList>
    </citation>
    <scope>NUCLEOTIDE SEQUENCE [LARGE SCALE GENOMIC DNA]</scope>
    <source>
        <strain evidence="2 3">BR 10245</strain>
    </source>
</reference>
<evidence type="ECO:0000259" key="1">
    <source>
        <dbReference type="Pfam" id="PF01370"/>
    </source>
</evidence>
<name>A0A176YHA1_9BRAD</name>
<evidence type="ECO:0000313" key="3">
    <source>
        <dbReference type="Proteomes" id="UP000076959"/>
    </source>
</evidence>
<organism evidence="2 3">
    <name type="scientific">Bradyrhizobium centrolobii</name>
    <dbReference type="NCBI Taxonomy" id="1505087"/>
    <lineage>
        <taxon>Bacteria</taxon>
        <taxon>Pseudomonadati</taxon>
        <taxon>Pseudomonadota</taxon>
        <taxon>Alphaproteobacteria</taxon>
        <taxon>Hyphomicrobiales</taxon>
        <taxon>Nitrobacteraceae</taxon>
        <taxon>Bradyrhizobium</taxon>
    </lineage>
</organism>
<evidence type="ECO:0000313" key="2">
    <source>
        <dbReference type="EMBL" id="OAF05570.1"/>
    </source>
</evidence>
<sequence>MRVFVTGATGFVGSAVVRDLIAAGHRVTGLARTVPGAAALAATGAEVHRGSLEDHASLRSGAASCDGVLHLAFNHDFSKFADNCELDRRAILALGEELKGSDRPLIVTSGVALLAPGRLATEDDAHARHFPRVSEATAEELAERGVRAGVVRLPPSTHGEGDHGFVPRLIAIAREKGAAAYVGDGSNRWPAAHRADAARVYRLALEHGAVAKRYHAIAEEGVPFKSIAEVIGRRLGVPVVSKSPEEASAHFGWFAQFAGIDVPTSSAKTRALLDWAPKEKGLIEDLDQPYYFKA</sequence>
<dbReference type="Pfam" id="PF01370">
    <property type="entry name" value="Epimerase"/>
    <property type="match status" value="1"/>
</dbReference>